<protein>
    <submittedName>
        <fullName evidence="5">RabBD domain-containing protein</fullName>
    </submittedName>
</protein>
<dbReference type="EMBL" id="UZAF01020132">
    <property type="protein sequence ID" value="VDO66773.1"/>
    <property type="molecule type" value="Genomic_DNA"/>
</dbReference>
<dbReference type="AlphaFoldDB" id="A0A0N4X0I0"/>
<evidence type="ECO:0000256" key="1">
    <source>
        <dbReference type="SAM" id="Coils"/>
    </source>
</evidence>
<evidence type="ECO:0000313" key="5">
    <source>
        <dbReference type="WBParaSite" id="HPLM_0001776301-mRNA-1"/>
    </source>
</evidence>
<keyword evidence="1" id="KW-0175">Coiled coil</keyword>
<evidence type="ECO:0000256" key="2">
    <source>
        <dbReference type="SAM" id="MobiDB-lite"/>
    </source>
</evidence>
<evidence type="ECO:0000313" key="4">
    <source>
        <dbReference type="Proteomes" id="UP000268014"/>
    </source>
</evidence>
<proteinExistence type="predicted"/>
<evidence type="ECO:0000313" key="3">
    <source>
        <dbReference type="EMBL" id="VDO66773.1"/>
    </source>
</evidence>
<reference evidence="3 4" key="2">
    <citation type="submission" date="2018-11" db="EMBL/GenBank/DDBJ databases">
        <authorList>
            <consortium name="Pathogen Informatics"/>
        </authorList>
    </citation>
    <scope>NUCLEOTIDE SEQUENCE [LARGE SCALE GENOMIC DNA]</scope>
    <source>
        <strain evidence="3 4">MHpl1</strain>
    </source>
</reference>
<name>A0A0N4X0I0_HAEPC</name>
<sequence length="92" mass="10859">MTTATLFDPAAIKQECERMMEVLRRERSSEEELADASEVDREIERLKRELYNLPRFRNARRFKNFHPPESYLAQSSELASNSSLYDPNSEIF</sequence>
<gene>
    <name evidence="3" type="ORF">HPLM_LOCUS17752</name>
</gene>
<feature type="region of interest" description="Disordered" evidence="2">
    <location>
        <begin position="73"/>
        <end position="92"/>
    </location>
</feature>
<accession>A0A0N4X0I0</accession>
<dbReference type="WBParaSite" id="HPLM_0001776301-mRNA-1">
    <property type="protein sequence ID" value="HPLM_0001776301-mRNA-1"/>
    <property type="gene ID" value="HPLM_0001776301"/>
</dbReference>
<reference evidence="5" key="1">
    <citation type="submission" date="2017-02" db="UniProtKB">
        <authorList>
            <consortium name="WormBaseParasite"/>
        </authorList>
    </citation>
    <scope>IDENTIFICATION</scope>
</reference>
<keyword evidence="4" id="KW-1185">Reference proteome</keyword>
<feature type="coiled-coil region" evidence="1">
    <location>
        <begin position="13"/>
        <end position="49"/>
    </location>
</feature>
<organism evidence="5">
    <name type="scientific">Haemonchus placei</name>
    <name type="common">Barber's pole worm</name>
    <dbReference type="NCBI Taxonomy" id="6290"/>
    <lineage>
        <taxon>Eukaryota</taxon>
        <taxon>Metazoa</taxon>
        <taxon>Ecdysozoa</taxon>
        <taxon>Nematoda</taxon>
        <taxon>Chromadorea</taxon>
        <taxon>Rhabditida</taxon>
        <taxon>Rhabditina</taxon>
        <taxon>Rhabditomorpha</taxon>
        <taxon>Strongyloidea</taxon>
        <taxon>Trichostrongylidae</taxon>
        <taxon>Haemonchus</taxon>
    </lineage>
</organism>
<dbReference type="Proteomes" id="UP000268014">
    <property type="component" value="Unassembled WGS sequence"/>
</dbReference>